<evidence type="ECO:0000256" key="7">
    <source>
        <dbReference type="ARBA" id="ARBA00022664"/>
    </source>
</evidence>
<feature type="binding site" evidence="15">
    <location>
        <position position="110"/>
    </location>
    <ligand>
        <name>Mg(2+)</name>
        <dbReference type="ChEBI" id="CHEBI:18420"/>
    </ligand>
</feature>
<keyword evidence="17" id="KW-1185">Reference proteome</keyword>
<dbReference type="PROSITE" id="PS50137">
    <property type="entry name" value="DS_RBD"/>
    <property type="match status" value="1"/>
</dbReference>
<dbReference type="GO" id="GO:0006364">
    <property type="term" value="P:rRNA processing"/>
    <property type="evidence" value="ECO:0007669"/>
    <property type="project" value="UniProtKB-UniRule"/>
</dbReference>
<comment type="cofactor">
    <cofactor evidence="15">
        <name>Mg(2+)</name>
        <dbReference type="ChEBI" id="CHEBI:18420"/>
    </cofactor>
</comment>
<dbReference type="PANTHER" id="PTHR11207">
    <property type="entry name" value="RIBONUCLEASE III"/>
    <property type="match status" value="1"/>
</dbReference>
<comment type="subunit">
    <text evidence="4 15">Homodimer.</text>
</comment>
<feature type="active site" evidence="15">
    <location>
        <position position="44"/>
    </location>
</feature>
<comment type="subcellular location">
    <subcellularLocation>
        <location evidence="2 15">Cytoplasm</location>
    </subcellularLocation>
</comment>
<dbReference type="PROSITE" id="PS50142">
    <property type="entry name" value="RNASE_3_2"/>
    <property type="match status" value="1"/>
</dbReference>
<dbReference type="SMART" id="SM00358">
    <property type="entry name" value="DSRM"/>
    <property type="match status" value="1"/>
</dbReference>
<evidence type="ECO:0000256" key="8">
    <source>
        <dbReference type="ARBA" id="ARBA00022694"/>
    </source>
</evidence>
<name>A0A7U9XWF8_9MOLU</name>
<evidence type="ECO:0000256" key="11">
    <source>
        <dbReference type="ARBA" id="ARBA00022759"/>
    </source>
</evidence>
<keyword evidence="10 15" id="KW-0479">Metal-binding</keyword>
<dbReference type="Proteomes" id="UP000620133">
    <property type="component" value="Chromosome"/>
</dbReference>
<dbReference type="SUPFAM" id="SSF54768">
    <property type="entry name" value="dsRNA-binding domain-like"/>
    <property type="match status" value="1"/>
</dbReference>
<dbReference type="InterPro" id="IPR036389">
    <property type="entry name" value="RNase_III_sf"/>
</dbReference>
<feature type="binding site" evidence="15">
    <location>
        <position position="113"/>
    </location>
    <ligand>
        <name>Mg(2+)</name>
        <dbReference type="ChEBI" id="CHEBI:18420"/>
    </ligand>
</feature>
<dbReference type="EC" id="3.1.26.3" evidence="15"/>
<dbReference type="RefSeq" id="WP_176240022.1">
    <property type="nucleotide sequence ID" value="NZ_AP024412.1"/>
</dbReference>
<evidence type="ECO:0000256" key="3">
    <source>
        <dbReference type="ARBA" id="ARBA00010183"/>
    </source>
</evidence>
<keyword evidence="11 15" id="KW-0255">Endonuclease</keyword>
<keyword evidence="13 15" id="KW-0460">Magnesium</keyword>
<gene>
    <name evidence="15 16" type="primary">rnc</name>
    <name evidence="16" type="ORF">MPAN_003810</name>
</gene>
<keyword evidence="6 15" id="KW-0698">rRNA processing</keyword>
<evidence type="ECO:0000313" key="17">
    <source>
        <dbReference type="Proteomes" id="UP000620133"/>
    </source>
</evidence>
<evidence type="ECO:0000256" key="9">
    <source>
        <dbReference type="ARBA" id="ARBA00022722"/>
    </source>
</evidence>
<dbReference type="FunFam" id="1.10.1520.10:FF:000001">
    <property type="entry name" value="Ribonuclease 3"/>
    <property type="match status" value="1"/>
</dbReference>
<dbReference type="GO" id="GO:0010468">
    <property type="term" value="P:regulation of gene expression"/>
    <property type="evidence" value="ECO:0007669"/>
    <property type="project" value="TreeGrafter"/>
</dbReference>
<evidence type="ECO:0000256" key="1">
    <source>
        <dbReference type="ARBA" id="ARBA00000109"/>
    </source>
</evidence>
<dbReference type="HAMAP" id="MF_00104">
    <property type="entry name" value="RNase_III"/>
    <property type="match status" value="1"/>
</dbReference>
<dbReference type="InterPro" id="IPR014720">
    <property type="entry name" value="dsRBD_dom"/>
</dbReference>
<protein>
    <recommendedName>
        <fullName evidence="15">Ribonuclease 3</fullName>
        <ecNumber evidence="15">3.1.26.3</ecNumber>
    </recommendedName>
    <alternativeName>
        <fullName evidence="15">Ribonuclease III</fullName>
        <shortName evidence="15">RNase III</shortName>
    </alternativeName>
</protein>
<dbReference type="SUPFAM" id="SSF69065">
    <property type="entry name" value="RNase III domain-like"/>
    <property type="match status" value="1"/>
</dbReference>
<evidence type="ECO:0000256" key="15">
    <source>
        <dbReference type="HAMAP-Rule" id="MF_00104"/>
    </source>
</evidence>
<proteinExistence type="inferred from homology"/>
<evidence type="ECO:0000256" key="10">
    <source>
        <dbReference type="ARBA" id="ARBA00022723"/>
    </source>
</evidence>
<dbReference type="KEGG" id="manr:MPAN_003810"/>
<evidence type="ECO:0000256" key="14">
    <source>
        <dbReference type="ARBA" id="ARBA00022884"/>
    </source>
</evidence>
<keyword evidence="5 15" id="KW-0963">Cytoplasm</keyword>
<dbReference type="GO" id="GO:0006397">
    <property type="term" value="P:mRNA processing"/>
    <property type="evidence" value="ECO:0007669"/>
    <property type="project" value="UniProtKB-UniRule"/>
</dbReference>
<keyword evidence="8 15" id="KW-0819">tRNA processing</keyword>
<evidence type="ECO:0000256" key="2">
    <source>
        <dbReference type="ARBA" id="ARBA00004496"/>
    </source>
</evidence>
<evidence type="ECO:0000256" key="4">
    <source>
        <dbReference type="ARBA" id="ARBA00011738"/>
    </source>
</evidence>
<dbReference type="Gene3D" id="1.10.1520.10">
    <property type="entry name" value="Ribonuclease III domain"/>
    <property type="match status" value="1"/>
</dbReference>
<dbReference type="GO" id="GO:0019843">
    <property type="term" value="F:rRNA binding"/>
    <property type="evidence" value="ECO:0007669"/>
    <property type="project" value="UniProtKB-KW"/>
</dbReference>
<comment type="function">
    <text evidence="15">Digests double-stranded RNA. Involved in the processing of primary rRNA transcript to yield the immediate precursors to the large and small rRNAs (23S and 16S). Processes some mRNAs, and tRNAs when they are encoded in the rRNA operon. Processes pre-crRNA and tracrRNA of type II CRISPR loci if present in the organism.</text>
</comment>
<evidence type="ECO:0000313" key="16">
    <source>
        <dbReference type="EMBL" id="BCR35488.1"/>
    </source>
</evidence>
<evidence type="ECO:0000256" key="12">
    <source>
        <dbReference type="ARBA" id="ARBA00022801"/>
    </source>
</evidence>
<dbReference type="InterPro" id="IPR000999">
    <property type="entry name" value="RNase_III_dom"/>
</dbReference>
<reference evidence="16" key="1">
    <citation type="submission" date="2021-01" db="EMBL/GenBank/DDBJ databases">
        <title>Draft genome sequence of Acholeplasmataceae bacterium strain Mahy22.</title>
        <authorList>
            <person name="Watanabe M."/>
            <person name="Kojima H."/>
            <person name="Fukui M."/>
        </authorList>
    </citation>
    <scope>NUCLEOTIDE SEQUENCE</scope>
    <source>
        <strain evidence="16">Mahy22</strain>
    </source>
</reference>
<keyword evidence="9 15" id="KW-0540">Nuclease</keyword>
<dbReference type="SMART" id="SM00535">
    <property type="entry name" value="RIBOc"/>
    <property type="match status" value="1"/>
</dbReference>
<feature type="binding site" evidence="15">
    <location>
        <position position="40"/>
    </location>
    <ligand>
        <name>Mg(2+)</name>
        <dbReference type="ChEBI" id="CHEBI:18420"/>
    </ligand>
</feature>
<dbReference type="EMBL" id="AP024412">
    <property type="protein sequence ID" value="BCR35488.1"/>
    <property type="molecule type" value="Genomic_DNA"/>
</dbReference>
<comment type="similarity">
    <text evidence="3">Belongs to the ribonuclease III family.</text>
</comment>
<dbReference type="GO" id="GO:0042802">
    <property type="term" value="F:identical protein binding"/>
    <property type="evidence" value="ECO:0007669"/>
    <property type="project" value="UniProtKB-ARBA"/>
</dbReference>
<keyword evidence="15" id="KW-0699">rRNA-binding</keyword>
<keyword evidence="14 15" id="KW-0694">RNA-binding</keyword>
<dbReference type="PROSITE" id="PS00517">
    <property type="entry name" value="RNASE_3_1"/>
    <property type="match status" value="1"/>
</dbReference>
<dbReference type="Pfam" id="PF00035">
    <property type="entry name" value="dsrm"/>
    <property type="match status" value="1"/>
</dbReference>
<organism evidence="16 17">
    <name type="scientific">Mariniplasma anaerobium</name>
    <dbReference type="NCBI Taxonomy" id="2735436"/>
    <lineage>
        <taxon>Bacteria</taxon>
        <taxon>Bacillati</taxon>
        <taxon>Mycoplasmatota</taxon>
        <taxon>Mollicutes</taxon>
        <taxon>Acholeplasmatales</taxon>
        <taxon>Acholeplasmataceae</taxon>
        <taxon>Mariniplasma</taxon>
    </lineage>
</organism>
<dbReference type="GO" id="GO:0004525">
    <property type="term" value="F:ribonuclease III activity"/>
    <property type="evidence" value="ECO:0007669"/>
    <property type="project" value="UniProtKB-UniRule"/>
</dbReference>
<dbReference type="CDD" id="cd00593">
    <property type="entry name" value="RIBOc"/>
    <property type="match status" value="1"/>
</dbReference>
<evidence type="ECO:0000256" key="13">
    <source>
        <dbReference type="ARBA" id="ARBA00022842"/>
    </source>
</evidence>
<dbReference type="PANTHER" id="PTHR11207:SF0">
    <property type="entry name" value="RIBONUCLEASE 3"/>
    <property type="match status" value="1"/>
</dbReference>
<dbReference type="GO" id="GO:0046872">
    <property type="term" value="F:metal ion binding"/>
    <property type="evidence" value="ECO:0007669"/>
    <property type="project" value="UniProtKB-KW"/>
</dbReference>
<dbReference type="GO" id="GO:0005737">
    <property type="term" value="C:cytoplasm"/>
    <property type="evidence" value="ECO:0007669"/>
    <property type="project" value="UniProtKB-SubCell"/>
</dbReference>
<dbReference type="Gene3D" id="3.30.160.20">
    <property type="match status" value="1"/>
</dbReference>
<dbReference type="GO" id="GO:0008033">
    <property type="term" value="P:tRNA processing"/>
    <property type="evidence" value="ECO:0007669"/>
    <property type="project" value="UniProtKB-KW"/>
</dbReference>
<comment type="catalytic activity">
    <reaction evidence="1 15">
        <text>Endonucleolytic cleavage to 5'-phosphomonoester.</text>
        <dbReference type="EC" id="3.1.26.3"/>
    </reaction>
</comment>
<evidence type="ECO:0000256" key="5">
    <source>
        <dbReference type="ARBA" id="ARBA00022490"/>
    </source>
</evidence>
<dbReference type="AlphaFoldDB" id="A0A7U9XWF8"/>
<feature type="active site" evidence="15">
    <location>
        <position position="113"/>
    </location>
</feature>
<dbReference type="FunFam" id="3.30.160.20:FF:000003">
    <property type="entry name" value="Ribonuclease 3"/>
    <property type="match status" value="1"/>
</dbReference>
<dbReference type="InterPro" id="IPR011907">
    <property type="entry name" value="RNase_III"/>
</dbReference>
<sequence length="224" mass="25541">MRDLLKKLNLLYKDESLYETALSHASYAYENQVENNEKLEFLGDAVIELLTSDYLYQKDLADEGELTKRRAQAVREEALVIFAEKINLKEYLRLGKGEKIKGPNNSMIADAFEALFGATYLDLGFSATKRLFNKIMVPHLNLVWGIKDYKSALQEYIQSGDKRNISYQVIKESGPSHEKTFESIVKLDNHIILGVGRGKSKKEAEQKAAHDALKKGNYDFKEII</sequence>
<accession>A0A7U9XWF8</accession>
<keyword evidence="12 15" id="KW-0378">Hydrolase</keyword>
<evidence type="ECO:0000256" key="6">
    <source>
        <dbReference type="ARBA" id="ARBA00022552"/>
    </source>
</evidence>
<dbReference type="GO" id="GO:0003725">
    <property type="term" value="F:double-stranded RNA binding"/>
    <property type="evidence" value="ECO:0007669"/>
    <property type="project" value="TreeGrafter"/>
</dbReference>
<keyword evidence="7 15" id="KW-0507">mRNA processing</keyword>
<dbReference type="NCBIfam" id="TIGR02191">
    <property type="entry name" value="RNaseIII"/>
    <property type="match status" value="1"/>
</dbReference>
<dbReference type="CDD" id="cd10845">
    <property type="entry name" value="DSRM_RNAse_III_family"/>
    <property type="match status" value="1"/>
</dbReference>
<dbReference type="Pfam" id="PF14622">
    <property type="entry name" value="Ribonucleas_3_3"/>
    <property type="match status" value="1"/>
</dbReference>